<dbReference type="AlphaFoldDB" id="A0A498DAH7"/>
<dbReference type="SUPFAM" id="SSF53756">
    <property type="entry name" value="UDP-Glycosyltransferase/glycogen phosphorylase"/>
    <property type="match status" value="1"/>
</dbReference>
<dbReference type="InterPro" id="IPR050194">
    <property type="entry name" value="Glycosyltransferase_grp1"/>
</dbReference>
<dbReference type="Pfam" id="PF13439">
    <property type="entry name" value="Glyco_transf_4"/>
    <property type="match status" value="1"/>
</dbReference>
<organism evidence="3 4">
    <name type="scientific">Oceanobacillus piezotolerans</name>
    <dbReference type="NCBI Taxonomy" id="2448030"/>
    <lineage>
        <taxon>Bacteria</taxon>
        <taxon>Bacillati</taxon>
        <taxon>Bacillota</taxon>
        <taxon>Bacilli</taxon>
        <taxon>Bacillales</taxon>
        <taxon>Bacillaceae</taxon>
        <taxon>Oceanobacillus</taxon>
    </lineage>
</organism>
<dbReference type="Proteomes" id="UP000270219">
    <property type="component" value="Unassembled WGS sequence"/>
</dbReference>
<name>A0A498DAH7_9BACI</name>
<proteinExistence type="predicted"/>
<keyword evidence="3" id="KW-0808">Transferase</keyword>
<keyword evidence="4" id="KW-1185">Reference proteome</keyword>
<evidence type="ECO:0000259" key="1">
    <source>
        <dbReference type="Pfam" id="PF00534"/>
    </source>
</evidence>
<dbReference type="Gene3D" id="3.40.50.2000">
    <property type="entry name" value="Glycogen Phosphorylase B"/>
    <property type="match status" value="2"/>
</dbReference>
<feature type="domain" description="Glycosyl transferase family 1" evidence="1">
    <location>
        <begin position="195"/>
        <end position="358"/>
    </location>
</feature>
<evidence type="ECO:0000259" key="2">
    <source>
        <dbReference type="Pfam" id="PF13439"/>
    </source>
</evidence>
<protein>
    <submittedName>
        <fullName evidence="3">Glycosyltransferase family 4 protein</fullName>
    </submittedName>
</protein>
<dbReference type="EMBL" id="RCHR01000002">
    <property type="protein sequence ID" value="RLL46578.1"/>
    <property type="molecule type" value="Genomic_DNA"/>
</dbReference>
<reference evidence="3 4" key="1">
    <citation type="submission" date="2018-10" db="EMBL/GenBank/DDBJ databases">
        <title>Oceanobacillus sp. YLB-02 draft genome.</title>
        <authorList>
            <person name="Yu L."/>
        </authorList>
    </citation>
    <scope>NUCLEOTIDE SEQUENCE [LARGE SCALE GENOMIC DNA]</scope>
    <source>
        <strain evidence="3 4">YLB-02</strain>
    </source>
</reference>
<dbReference type="InterPro" id="IPR001296">
    <property type="entry name" value="Glyco_trans_1"/>
</dbReference>
<dbReference type="PANTHER" id="PTHR45947">
    <property type="entry name" value="SULFOQUINOVOSYL TRANSFERASE SQD2"/>
    <property type="match status" value="1"/>
</dbReference>
<dbReference type="GO" id="GO:0016758">
    <property type="term" value="F:hexosyltransferase activity"/>
    <property type="evidence" value="ECO:0007669"/>
    <property type="project" value="TreeGrafter"/>
</dbReference>
<comment type="caution">
    <text evidence="3">The sequence shown here is derived from an EMBL/GenBank/DDBJ whole genome shotgun (WGS) entry which is preliminary data.</text>
</comment>
<dbReference type="InterPro" id="IPR028098">
    <property type="entry name" value="Glyco_trans_4-like_N"/>
</dbReference>
<gene>
    <name evidence="3" type="ORF">D8M04_05055</name>
</gene>
<dbReference type="OrthoDB" id="9802525at2"/>
<accession>A0A498DAH7</accession>
<dbReference type="PANTHER" id="PTHR45947:SF3">
    <property type="entry name" value="SULFOQUINOVOSYL TRANSFERASE SQD2"/>
    <property type="match status" value="1"/>
</dbReference>
<evidence type="ECO:0000313" key="4">
    <source>
        <dbReference type="Proteomes" id="UP000270219"/>
    </source>
</evidence>
<feature type="domain" description="Glycosyltransferase subfamily 4-like N-terminal" evidence="2">
    <location>
        <begin position="14"/>
        <end position="181"/>
    </location>
</feature>
<evidence type="ECO:0000313" key="3">
    <source>
        <dbReference type="EMBL" id="RLL46578.1"/>
    </source>
</evidence>
<dbReference type="Pfam" id="PF00534">
    <property type="entry name" value="Glycos_transf_1"/>
    <property type="match status" value="1"/>
</dbReference>
<dbReference type="RefSeq" id="WP_121521829.1">
    <property type="nucleotide sequence ID" value="NZ_RCHR01000002.1"/>
</dbReference>
<sequence>MKILITTECYFPVINGVVTSVMTLRKELINMGHEVKILTLSGKKRSFEKDDVIYIGSLGLNKLYPGARIAFPFDNVYLRKVIGWKPDVIHSQSEFSTFQMAKLLSRKLEVPIVHTYHTIYEDYTHYFSPYKKWGKRVAQVFTKSILKHTSGVIAPTVKVQSLLIKYGVSQKIHVVPSGINLGLFDKRIEDKGKLKLKQKIGIPPNKKVLLFVGRLAKEKRLEEILYFVYKFNDENILLLIVGDGPNRAFLEKYVQKLGISNQVIFVGMVPSKEVIYYYQVGDIFVSASTSETQGLTYLEALANGLPALCRQDMCLENVIMDGINGWQYNSYENFADKLSILLFQDEEYRRLSYNARERVALTYSSIAFARKIEGIYQDTVATFKRREIVEEVVQKVQ</sequence>
<dbReference type="CDD" id="cd03817">
    <property type="entry name" value="GT4_UGDG-like"/>
    <property type="match status" value="1"/>
</dbReference>